<organism evidence="1 2">
    <name type="scientific">Zestosphaera tikiterensis</name>
    <dbReference type="NCBI Taxonomy" id="1973259"/>
    <lineage>
        <taxon>Archaea</taxon>
        <taxon>Thermoproteota</taxon>
        <taxon>Thermoprotei</taxon>
        <taxon>Desulfurococcales</taxon>
        <taxon>Desulfurococcaceae</taxon>
        <taxon>Zestosphaera</taxon>
    </lineage>
</organism>
<evidence type="ECO:0000313" key="1">
    <source>
        <dbReference type="EMBL" id="PUA32474.1"/>
    </source>
</evidence>
<accession>A0A2R7Y4N5</accession>
<comment type="caution">
    <text evidence="1">The sequence shown here is derived from an EMBL/GenBank/DDBJ whole genome shotgun (WGS) entry which is preliminary data.</text>
</comment>
<protein>
    <submittedName>
        <fullName evidence="1">Uncharacterized protein</fullName>
    </submittedName>
</protein>
<gene>
    <name evidence="1" type="ORF">B7O98_07420</name>
</gene>
<proteinExistence type="predicted"/>
<sequence>MVGATFVEAHPSKNKGFFLWYPVAVAEFGNCPNKKVSGRFVIDCYAYNLIGSSLVRFLMLKKLRKEAQLLPYPSIDAPILQHNECSEYSFMKNAEELWHVLQNEEKAADMIKQLSTVATAKAEEQVRERRFRFFLFRGPRVNIERYALRSNVAILKEILSNLCLDKYVKPTSWTPSHILLRIDAETSSVSILVGKNEEYSATYSRFLFRDEIYTTIKSKLNLT</sequence>
<dbReference type="Proteomes" id="UP000244093">
    <property type="component" value="Unassembled WGS sequence"/>
</dbReference>
<dbReference type="AlphaFoldDB" id="A0A2R7Y4N5"/>
<evidence type="ECO:0000313" key="2">
    <source>
        <dbReference type="Proteomes" id="UP000244093"/>
    </source>
</evidence>
<reference evidence="1 2" key="1">
    <citation type="journal article" date="2018" name="Syst. Appl. Microbiol.">
        <title>A new symbiotic nanoarchaeote (Candidatus Nanoclepta minutus) and its host (Zestosphaera tikiterensis gen. nov., sp. nov.) from a New Zealand hot spring.</title>
        <authorList>
            <person name="St John E."/>
            <person name="Liu Y."/>
            <person name="Podar M."/>
            <person name="Stott M.B."/>
            <person name="Meneghin J."/>
            <person name="Chen Z."/>
            <person name="Lagutin K."/>
            <person name="Mitchell K."/>
            <person name="Reysenbach A.L."/>
        </authorList>
    </citation>
    <scope>NUCLEOTIDE SEQUENCE [LARGE SCALE GENOMIC DNA]</scope>
    <source>
        <strain evidence="1">NZ3</strain>
    </source>
</reference>
<dbReference type="EMBL" id="NBVN01000004">
    <property type="protein sequence ID" value="PUA32474.1"/>
    <property type="molecule type" value="Genomic_DNA"/>
</dbReference>
<name>A0A2R7Y4N5_9CREN</name>